<dbReference type="Gene3D" id="3.90.1640.30">
    <property type="match status" value="1"/>
</dbReference>
<dbReference type="GO" id="GO:0003676">
    <property type="term" value="F:nucleic acid binding"/>
    <property type="evidence" value="ECO:0007669"/>
    <property type="project" value="InterPro"/>
</dbReference>
<evidence type="ECO:0000313" key="10">
    <source>
        <dbReference type="Proteomes" id="UP000317770"/>
    </source>
</evidence>
<dbReference type="InterPro" id="IPR051673">
    <property type="entry name" value="SSDNA_exonuclease_RecJ"/>
</dbReference>
<proteinExistence type="inferred from homology"/>
<feature type="domain" description="RecJ OB" evidence="8">
    <location>
        <begin position="455"/>
        <end position="536"/>
    </location>
</feature>
<comment type="caution">
    <text evidence="9">The sequence shown here is derived from an EMBL/GenBank/DDBJ whole genome shotgun (WGS) entry which is preliminary data.</text>
</comment>
<keyword evidence="4" id="KW-0378">Hydrolase</keyword>
<dbReference type="Pfam" id="PF01368">
    <property type="entry name" value="DHH"/>
    <property type="match status" value="1"/>
</dbReference>
<sequence>MNWISKIPLQHHSKYAQIKYLSAQFQLHPLLTQHLYNQGFSNFEKLDAFIFPKLSNMHDPFLMNEMKVAVTRILGAIQRNEHIHIFGDYDCDGITASTIVYLALKELGANVSSQLPLRSEGYGLSVNAVHQLDEKVSLIITVDNGSSAHDALRAAKEKGVDVIVTDHHEVLNDRPNCLAFLNPKRKDNTYPFSNLCGAGVALKLVQAIYITLNRDWIRGTEPFLDIVMLGTIADMMPLKDENRIFCYHGLRKLQHSPRKAFGLLLDTLKTKSVDSSTIGFSLGPIFNACGRIGDPNLAATILQSTQPTPRQIKELISLNEKRKEITMEQFTSVIHIIQNNRLHLSPVIVVKGDFNKGIIGILASRIVNHYKKPAIVIANDGTGSARSLQSSDFSIIDCIGECGEYLNKFGGHTMAAGLSISPNENQIELFRYAIQLAAMKQKITIVANWYVGILPLDCFPGAIFDDLRALEPFGMGMPKPVFCSKNTNLCSYSTFGKDKEHIKMNINKHVVYGFSKSNHFNNWNENSQVDILYTPHCYEEKNFLVQDCVIV</sequence>
<evidence type="ECO:0000259" key="8">
    <source>
        <dbReference type="Pfam" id="PF17768"/>
    </source>
</evidence>
<dbReference type="RefSeq" id="WP_144480424.1">
    <property type="nucleotide sequence ID" value="NZ_VNKI01000012.1"/>
</dbReference>
<feature type="domain" description="DDH" evidence="6">
    <location>
        <begin position="83"/>
        <end position="231"/>
    </location>
</feature>
<organism evidence="9 10">
    <name type="scientific">Peribacillus simplex</name>
    <dbReference type="NCBI Taxonomy" id="1478"/>
    <lineage>
        <taxon>Bacteria</taxon>
        <taxon>Bacillati</taxon>
        <taxon>Bacillota</taxon>
        <taxon>Bacilli</taxon>
        <taxon>Bacillales</taxon>
        <taxon>Bacillaceae</taxon>
        <taxon>Peribacillus</taxon>
    </lineage>
</organism>
<evidence type="ECO:0000256" key="3">
    <source>
        <dbReference type="ARBA" id="ARBA00022722"/>
    </source>
</evidence>
<name>A0A8B5XQM0_9BACI</name>
<accession>A0A8B5XQM0</accession>
<evidence type="ECO:0000259" key="7">
    <source>
        <dbReference type="Pfam" id="PF02272"/>
    </source>
</evidence>
<protein>
    <recommendedName>
        <fullName evidence="2">Single-stranded-DNA-specific exonuclease RecJ</fullName>
    </recommendedName>
</protein>
<evidence type="ECO:0000256" key="5">
    <source>
        <dbReference type="ARBA" id="ARBA00022839"/>
    </source>
</evidence>
<dbReference type="InterPro" id="IPR041122">
    <property type="entry name" value="RecJ_OB"/>
</dbReference>
<dbReference type="PANTHER" id="PTHR30255">
    <property type="entry name" value="SINGLE-STRANDED-DNA-SPECIFIC EXONUCLEASE RECJ"/>
    <property type="match status" value="1"/>
</dbReference>
<dbReference type="PANTHER" id="PTHR30255:SF2">
    <property type="entry name" value="SINGLE-STRANDED-DNA-SPECIFIC EXONUCLEASE RECJ"/>
    <property type="match status" value="1"/>
</dbReference>
<evidence type="ECO:0000259" key="6">
    <source>
        <dbReference type="Pfam" id="PF01368"/>
    </source>
</evidence>
<dbReference type="EMBL" id="VNKI01000012">
    <property type="protein sequence ID" value="TVX77162.1"/>
    <property type="molecule type" value="Genomic_DNA"/>
</dbReference>
<evidence type="ECO:0000313" key="9">
    <source>
        <dbReference type="EMBL" id="TVX77162.1"/>
    </source>
</evidence>
<evidence type="ECO:0000256" key="1">
    <source>
        <dbReference type="ARBA" id="ARBA00005915"/>
    </source>
</evidence>
<dbReference type="NCBIfam" id="TIGR00644">
    <property type="entry name" value="recJ"/>
    <property type="match status" value="1"/>
</dbReference>
<dbReference type="SUPFAM" id="SSF64182">
    <property type="entry name" value="DHH phosphoesterases"/>
    <property type="match status" value="1"/>
</dbReference>
<dbReference type="GO" id="GO:0006310">
    <property type="term" value="P:DNA recombination"/>
    <property type="evidence" value="ECO:0007669"/>
    <property type="project" value="InterPro"/>
</dbReference>
<evidence type="ECO:0000256" key="4">
    <source>
        <dbReference type="ARBA" id="ARBA00022801"/>
    </source>
</evidence>
<keyword evidence="3" id="KW-0540">Nuclease</keyword>
<dbReference type="Proteomes" id="UP000317770">
    <property type="component" value="Unassembled WGS sequence"/>
</dbReference>
<dbReference type="Gene3D" id="3.10.310.30">
    <property type="match status" value="1"/>
</dbReference>
<dbReference type="InterPro" id="IPR001667">
    <property type="entry name" value="DDH_dom"/>
</dbReference>
<comment type="similarity">
    <text evidence="1">Belongs to the RecJ family.</text>
</comment>
<keyword evidence="5 9" id="KW-0269">Exonuclease</keyword>
<evidence type="ECO:0000256" key="2">
    <source>
        <dbReference type="ARBA" id="ARBA00019841"/>
    </source>
</evidence>
<reference evidence="9 10" key="1">
    <citation type="submission" date="2019-07" db="EMBL/GenBank/DDBJ databases">
        <title>Genome assembly of Bacillus simplex strain GGC-P6A.</title>
        <authorList>
            <person name="Jennings M.E."/>
            <person name="Barton H.A."/>
        </authorList>
    </citation>
    <scope>NUCLEOTIDE SEQUENCE [LARGE SCALE GENOMIC DNA]</scope>
    <source>
        <strain evidence="9 10">GGC-P6A</strain>
    </source>
</reference>
<gene>
    <name evidence="9" type="primary">recJ</name>
    <name evidence="9" type="ORF">FQP34_22325</name>
</gene>
<dbReference type="AlphaFoldDB" id="A0A8B5XQM0"/>
<dbReference type="InterPro" id="IPR038763">
    <property type="entry name" value="DHH_sf"/>
</dbReference>
<dbReference type="Pfam" id="PF02272">
    <property type="entry name" value="DHHA1"/>
    <property type="match status" value="1"/>
</dbReference>
<dbReference type="Pfam" id="PF17768">
    <property type="entry name" value="RecJ_OB"/>
    <property type="match status" value="1"/>
</dbReference>
<feature type="domain" description="DHHA1" evidence="7">
    <location>
        <begin position="347"/>
        <end position="433"/>
    </location>
</feature>
<dbReference type="GO" id="GO:0008409">
    <property type="term" value="F:5'-3' exonuclease activity"/>
    <property type="evidence" value="ECO:0007669"/>
    <property type="project" value="InterPro"/>
</dbReference>
<dbReference type="InterPro" id="IPR004610">
    <property type="entry name" value="RecJ"/>
</dbReference>
<dbReference type="InterPro" id="IPR003156">
    <property type="entry name" value="DHHA1_dom"/>
</dbReference>
<dbReference type="GO" id="GO:0006281">
    <property type="term" value="P:DNA repair"/>
    <property type="evidence" value="ECO:0007669"/>
    <property type="project" value="InterPro"/>
</dbReference>